<dbReference type="InterPro" id="IPR031141">
    <property type="entry name" value="SIZ1/2_SP-RING"/>
</dbReference>
<sequence>MTSTGYAPARADIQALVTLVNSNALLNRQLASICQLNGLRASGVKADLQRRIVSLIQDSATDQLSFGQVRASIEQVRNNSQNGKSYSGNQLQHAASHAAPPQPSHQQQHPVHLNSSGSSASPRSSMPVYAQARGYPASTTPGASYTAVTQNDRSTLPMPQSINSLFSFKPSPFYEPISLLTDIKTCDPAIMTNRRTVTITIAAHELLRHLTDPSVKIMALCALGNTGVQEIAFPHQSELKVNGADVKANLRGLKNKPGSTRPVDITSLLRHKPSSYVNNIEFAYALTNKKFYLGIYACKSYSVDSLVGRLRTGKKISRQSVVNEITRKARDTEIVTTSQVMSMKCPLSCMRLQLPVRSEACKHIQCFDATSYLQLQEQGPQWLCPICNQSAPFERLAVDDYAKEILEQTAKSVEQVKIEPDGEWRLAGAEAEEIKDEEPENSFNLDDDEVVISDISYFGGRSTATPARSHQMPSTPNTNMGVSREGSSMPRSAQSAGTKRPAPDVIDLTGSDDDEPSAPPPKRQNTGANGYY</sequence>
<keyword evidence="7" id="KW-0862">Zinc</keyword>
<dbReference type="InterPro" id="IPR038654">
    <property type="entry name" value="PINIT_sf"/>
</dbReference>
<proteinExistence type="inferred from homology"/>
<dbReference type="PANTHER" id="PTHR10782:SF4">
    <property type="entry name" value="TONALLI, ISOFORM E"/>
    <property type="match status" value="1"/>
</dbReference>
<dbReference type="GeneID" id="20342163"/>
<reference evidence="12" key="2">
    <citation type="submission" date="2010-07" db="EMBL/GenBank/DDBJ databases">
        <authorList>
            <consortium name="The Broad Institute Genome Sequencing Platform"/>
            <consortium name="Broad Institute Genome Sequencing Center for Infectious Disease"/>
            <person name="Ma L.-J."/>
            <person name="Dead R."/>
            <person name="Young S."/>
            <person name="Zeng Q."/>
            <person name="Koehrsen M."/>
            <person name="Alvarado L."/>
            <person name="Berlin A."/>
            <person name="Chapman S.B."/>
            <person name="Chen Z."/>
            <person name="Freedman E."/>
            <person name="Gellesch M."/>
            <person name="Goldberg J."/>
            <person name="Griggs A."/>
            <person name="Gujja S."/>
            <person name="Heilman E.R."/>
            <person name="Heiman D."/>
            <person name="Hepburn T."/>
            <person name="Howarth C."/>
            <person name="Jen D."/>
            <person name="Larson L."/>
            <person name="Mehta T."/>
            <person name="Neiman D."/>
            <person name="Pearson M."/>
            <person name="Roberts A."/>
            <person name="Saif S."/>
            <person name="Shea T."/>
            <person name="Shenoy N."/>
            <person name="Sisk P."/>
            <person name="Stolte C."/>
            <person name="Sykes S."/>
            <person name="Walk T."/>
            <person name="White J."/>
            <person name="Yandava C."/>
            <person name="Haas B."/>
            <person name="Nusbaum C."/>
            <person name="Birren B."/>
        </authorList>
    </citation>
    <scope>NUCLEOTIDE SEQUENCE</scope>
    <source>
        <strain evidence="12">R3-111a-1</strain>
    </source>
</reference>
<evidence type="ECO:0000256" key="1">
    <source>
        <dbReference type="ARBA" id="ARBA00004718"/>
    </source>
</evidence>
<keyword evidence="6" id="KW-0833">Ubl conjugation pathway</keyword>
<dbReference type="GO" id="GO:0008270">
    <property type="term" value="F:zinc ion binding"/>
    <property type="evidence" value="ECO:0007669"/>
    <property type="project" value="UniProtKB-KW"/>
</dbReference>
<keyword evidence="14" id="KW-1185">Reference proteome</keyword>
<dbReference type="PROSITE" id="PS51044">
    <property type="entry name" value="ZF_SP_RING"/>
    <property type="match status" value="1"/>
</dbReference>
<dbReference type="VEuPathDB" id="FungiDB:GGTG_01705"/>
<reference evidence="13" key="5">
    <citation type="submission" date="2018-04" db="UniProtKB">
        <authorList>
            <consortium name="EnsemblFungi"/>
        </authorList>
    </citation>
    <scope>IDENTIFICATION</scope>
    <source>
        <strain evidence="13">R3-111a-1</strain>
    </source>
</reference>
<gene>
    <name evidence="13" type="primary">20342163</name>
    <name evidence="12" type="ORF">GGTG_01705</name>
</gene>
<reference evidence="13" key="4">
    <citation type="journal article" date="2015" name="G3 (Bethesda)">
        <title>Genome sequences of three phytopathogenic species of the Magnaporthaceae family of fungi.</title>
        <authorList>
            <person name="Okagaki L.H."/>
            <person name="Nunes C.C."/>
            <person name="Sailsbery J."/>
            <person name="Clay B."/>
            <person name="Brown D."/>
            <person name="John T."/>
            <person name="Oh Y."/>
            <person name="Young N."/>
            <person name="Fitzgerald M."/>
            <person name="Haas B.J."/>
            <person name="Zeng Q."/>
            <person name="Young S."/>
            <person name="Adiconis X."/>
            <person name="Fan L."/>
            <person name="Levin J.Z."/>
            <person name="Mitchell T.K."/>
            <person name="Okubara P.A."/>
            <person name="Farman M.L."/>
            <person name="Kohn L.M."/>
            <person name="Birren B."/>
            <person name="Ma L.-J."/>
            <person name="Dean R.A."/>
        </authorList>
    </citation>
    <scope>NUCLEOTIDE SEQUENCE</scope>
    <source>
        <strain evidence="13">R3-111a-1</strain>
    </source>
</reference>
<feature type="domain" description="PINIT" evidence="11">
    <location>
        <begin position="151"/>
        <end position="301"/>
    </location>
</feature>
<dbReference type="Proteomes" id="UP000006039">
    <property type="component" value="Unassembled WGS sequence"/>
</dbReference>
<dbReference type="eggNOG" id="KOG2169">
    <property type="taxonomic scope" value="Eukaryota"/>
</dbReference>
<dbReference type="EnsemblFungi" id="EJT81729">
    <property type="protein sequence ID" value="EJT81729"/>
    <property type="gene ID" value="GGTG_01705"/>
</dbReference>
<evidence type="ECO:0000256" key="8">
    <source>
        <dbReference type="PROSITE-ProRule" id="PRU00452"/>
    </source>
</evidence>
<protein>
    <submittedName>
        <fullName evidence="12">MIZ zinc finger protein</fullName>
    </submittedName>
</protein>
<reference evidence="12" key="3">
    <citation type="submission" date="2010-09" db="EMBL/GenBank/DDBJ databases">
        <title>Annotation of Gaeumannomyces graminis var. tritici R3-111a-1.</title>
        <authorList>
            <consortium name="The Broad Institute Genome Sequencing Platform"/>
            <person name="Ma L.-J."/>
            <person name="Dead R."/>
            <person name="Young S.K."/>
            <person name="Zeng Q."/>
            <person name="Gargeya S."/>
            <person name="Fitzgerald M."/>
            <person name="Haas B."/>
            <person name="Abouelleil A."/>
            <person name="Alvarado L."/>
            <person name="Arachchi H.M."/>
            <person name="Berlin A."/>
            <person name="Brown A."/>
            <person name="Chapman S.B."/>
            <person name="Chen Z."/>
            <person name="Dunbar C."/>
            <person name="Freedman E."/>
            <person name="Gearin G."/>
            <person name="Gellesch M."/>
            <person name="Goldberg J."/>
            <person name="Griggs A."/>
            <person name="Gujja S."/>
            <person name="Heiman D."/>
            <person name="Howarth C."/>
            <person name="Larson L."/>
            <person name="Lui A."/>
            <person name="MacDonald P.J.P."/>
            <person name="Mehta T."/>
            <person name="Montmayeur A."/>
            <person name="Murphy C."/>
            <person name="Neiman D."/>
            <person name="Pearson M."/>
            <person name="Priest M."/>
            <person name="Roberts A."/>
            <person name="Saif S."/>
            <person name="Shea T."/>
            <person name="Shenoy N."/>
            <person name="Sisk P."/>
            <person name="Stolte C."/>
            <person name="Sykes S."/>
            <person name="Yandava C."/>
            <person name="Wortman J."/>
            <person name="Nusbaum C."/>
            <person name="Birren B."/>
        </authorList>
    </citation>
    <scope>NUCLEOTIDE SEQUENCE</scope>
    <source>
        <strain evidence="12">R3-111a-1</strain>
    </source>
</reference>
<evidence type="ECO:0000259" key="10">
    <source>
        <dbReference type="PROSITE" id="PS51044"/>
    </source>
</evidence>
<dbReference type="UniPathway" id="UPA00886"/>
<evidence type="ECO:0000256" key="7">
    <source>
        <dbReference type="ARBA" id="ARBA00022833"/>
    </source>
</evidence>
<dbReference type="STRING" id="644352.J3NKC5"/>
<dbReference type="Gene3D" id="3.30.40.10">
    <property type="entry name" value="Zinc/RING finger domain, C3HC4 (zinc finger)"/>
    <property type="match status" value="1"/>
</dbReference>
<keyword evidence="3" id="KW-0808">Transferase</keyword>
<dbReference type="Pfam" id="PF02891">
    <property type="entry name" value="zf-MIZ"/>
    <property type="match status" value="1"/>
</dbReference>
<dbReference type="RefSeq" id="XP_009217738.1">
    <property type="nucleotide sequence ID" value="XM_009219474.1"/>
</dbReference>
<feature type="compositionally biased region" description="Polar residues" evidence="9">
    <location>
        <begin position="462"/>
        <end position="497"/>
    </location>
</feature>
<dbReference type="InterPro" id="IPR013083">
    <property type="entry name" value="Znf_RING/FYVE/PHD"/>
</dbReference>
<evidence type="ECO:0000313" key="12">
    <source>
        <dbReference type="EMBL" id="EJT81729.1"/>
    </source>
</evidence>
<name>J3NKC5_GAET3</name>
<feature type="compositionally biased region" description="Polar residues" evidence="9">
    <location>
        <begin position="78"/>
        <end position="91"/>
    </location>
</feature>
<evidence type="ECO:0000313" key="14">
    <source>
        <dbReference type="Proteomes" id="UP000006039"/>
    </source>
</evidence>
<evidence type="ECO:0000256" key="9">
    <source>
        <dbReference type="SAM" id="MobiDB-lite"/>
    </source>
</evidence>
<evidence type="ECO:0000256" key="6">
    <source>
        <dbReference type="ARBA" id="ARBA00022786"/>
    </source>
</evidence>
<evidence type="ECO:0000256" key="4">
    <source>
        <dbReference type="ARBA" id="ARBA00022723"/>
    </source>
</evidence>
<comment type="pathway">
    <text evidence="1">Protein modification; protein sumoylation.</text>
</comment>
<feature type="compositionally biased region" description="Low complexity" evidence="9">
    <location>
        <begin position="92"/>
        <end position="125"/>
    </location>
</feature>
<evidence type="ECO:0000256" key="5">
    <source>
        <dbReference type="ARBA" id="ARBA00022771"/>
    </source>
</evidence>
<feature type="domain" description="SP-RING-type" evidence="10">
    <location>
        <begin position="330"/>
        <end position="415"/>
    </location>
</feature>
<dbReference type="OrthoDB" id="28127at2759"/>
<feature type="compositionally biased region" description="Polar residues" evidence="9">
    <location>
        <begin position="523"/>
        <end position="532"/>
    </location>
</feature>
<dbReference type="GO" id="GO:0016925">
    <property type="term" value="P:protein sumoylation"/>
    <property type="evidence" value="ECO:0007669"/>
    <property type="project" value="UniProtKB-UniPathway"/>
</dbReference>
<evidence type="ECO:0000313" key="13">
    <source>
        <dbReference type="EnsemblFungi" id="EJT81729"/>
    </source>
</evidence>
<evidence type="ECO:0000256" key="2">
    <source>
        <dbReference type="ARBA" id="ARBA00005383"/>
    </source>
</evidence>
<feature type="region of interest" description="Disordered" evidence="9">
    <location>
        <begin position="78"/>
        <end position="126"/>
    </location>
</feature>
<dbReference type="CDD" id="cd16792">
    <property type="entry name" value="SP-RING_Siz-like"/>
    <property type="match status" value="1"/>
</dbReference>
<dbReference type="Gene3D" id="2.60.120.780">
    <property type="entry name" value="PINIT domain"/>
    <property type="match status" value="1"/>
</dbReference>
<dbReference type="PROSITE" id="PS51466">
    <property type="entry name" value="PINIT"/>
    <property type="match status" value="1"/>
</dbReference>
<dbReference type="EMBL" id="GL385395">
    <property type="protein sequence ID" value="EJT81729.1"/>
    <property type="molecule type" value="Genomic_DNA"/>
</dbReference>
<dbReference type="GO" id="GO:0061665">
    <property type="term" value="F:SUMO ligase activity"/>
    <property type="evidence" value="ECO:0007669"/>
    <property type="project" value="TreeGrafter"/>
</dbReference>
<evidence type="ECO:0000259" key="11">
    <source>
        <dbReference type="PROSITE" id="PS51466"/>
    </source>
</evidence>
<accession>J3NKC5</accession>
<dbReference type="InterPro" id="IPR023321">
    <property type="entry name" value="PINIT"/>
</dbReference>
<dbReference type="HOGENOM" id="CLU_020537_1_0_1"/>
<dbReference type="GO" id="GO:0000785">
    <property type="term" value="C:chromatin"/>
    <property type="evidence" value="ECO:0007669"/>
    <property type="project" value="TreeGrafter"/>
</dbReference>
<comment type="similarity">
    <text evidence="2">Belongs to the PIAS family.</text>
</comment>
<dbReference type="PANTHER" id="PTHR10782">
    <property type="entry name" value="ZINC FINGER MIZ DOMAIN-CONTAINING PROTEIN"/>
    <property type="match status" value="1"/>
</dbReference>
<keyword evidence="5 8" id="KW-0863">Zinc-finger</keyword>
<reference evidence="14" key="1">
    <citation type="submission" date="2010-07" db="EMBL/GenBank/DDBJ databases">
        <title>The genome sequence of Gaeumannomyces graminis var. tritici strain R3-111a-1.</title>
        <authorList>
            <consortium name="The Broad Institute Genome Sequencing Platform"/>
            <person name="Ma L.-J."/>
            <person name="Dead R."/>
            <person name="Young S."/>
            <person name="Zeng Q."/>
            <person name="Koehrsen M."/>
            <person name="Alvarado L."/>
            <person name="Berlin A."/>
            <person name="Chapman S.B."/>
            <person name="Chen Z."/>
            <person name="Freedman E."/>
            <person name="Gellesch M."/>
            <person name="Goldberg J."/>
            <person name="Griggs A."/>
            <person name="Gujja S."/>
            <person name="Heilman E.R."/>
            <person name="Heiman D."/>
            <person name="Hepburn T."/>
            <person name="Howarth C."/>
            <person name="Jen D."/>
            <person name="Larson L."/>
            <person name="Mehta T."/>
            <person name="Neiman D."/>
            <person name="Pearson M."/>
            <person name="Roberts A."/>
            <person name="Saif S."/>
            <person name="Shea T."/>
            <person name="Shenoy N."/>
            <person name="Sisk P."/>
            <person name="Stolte C."/>
            <person name="Sykes S."/>
            <person name="Walk T."/>
            <person name="White J."/>
            <person name="Yandava C."/>
            <person name="Haas B."/>
            <person name="Nusbaum C."/>
            <person name="Birren B."/>
        </authorList>
    </citation>
    <scope>NUCLEOTIDE SEQUENCE [LARGE SCALE GENOMIC DNA]</scope>
    <source>
        <strain evidence="14">R3-111a-1</strain>
    </source>
</reference>
<organism evidence="12">
    <name type="scientific">Gaeumannomyces tritici (strain R3-111a-1)</name>
    <name type="common">Wheat and barley take-all root rot fungus</name>
    <name type="synonym">Gaeumannomyces graminis var. tritici</name>
    <dbReference type="NCBI Taxonomy" id="644352"/>
    <lineage>
        <taxon>Eukaryota</taxon>
        <taxon>Fungi</taxon>
        <taxon>Dikarya</taxon>
        <taxon>Ascomycota</taxon>
        <taxon>Pezizomycotina</taxon>
        <taxon>Sordariomycetes</taxon>
        <taxon>Sordariomycetidae</taxon>
        <taxon>Magnaporthales</taxon>
        <taxon>Magnaporthaceae</taxon>
        <taxon>Gaeumannomyces</taxon>
    </lineage>
</organism>
<dbReference type="InterPro" id="IPR004181">
    <property type="entry name" value="Znf_MIZ"/>
</dbReference>
<dbReference type="AlphaFoldDB" id="J3NKC5"/>
<dbReference type="Pfam" id="PF14324">
    <property type="entry name" value="PINIT"/>
    <property type="match status" value="1"/>
</dbReference>
<keyword evidence="4" id="KW-0479">Metal-binding</keyword>
<evidence type="ECO:0000256" key="3">
    <source>
        <dbReference type="ARBA" id="ARBA00022679"/>
    </source>
</evidence>
<dbReference type="FunCoup" id="J3NKC5">
    <property type="interactions" value="209"/>
</dbReference>
<feature type="region of interest" description="Disordered" evidence="9">
    <location>
        <begin position="462"/>
        <end position="532"/>
    </location>
</feature>